<dbReference type="EMBL" id="CP144529">
    <property type="protein sequence ID" value="WWC73636.1"/>
    <property type="molecule type" value="Genomic_DNA"/>
</dbReference>
<reference evidence="2" key="4">
    <citation type="submission" date="2024-02" db="EMBL/GenBank/DDBJ databases">
        <title>Comparative genomics of Cryptococcus and Kwoniella reveals pathogenesis evolution and contrasting modes of karyotype evolution via chromosome fusion or intercentromeric recombination.</title>
        <authorList>
            <person name="Coelho M.A."/>
            <person name="David-Palma M."/>
            <person name="Shea T."/>
            <person name="Bowers K."/>
            <person name="McGinley-Smith S."/>
            <person name="Mohammad A.W."/>
            <person name="Gnirke A."/>
            <person name="Yurkov A.M."/>
            <person name="Nowrousian M."/>
            <person name="Sun S."/>
            <person name="Cuomo C.A."/>
            <person name="Heitman J."/>
        </authorList>
    </citation>
    <scope>NUCLEOTIDE SEQUENCE</scope>
    <source>
        <strain evidence="2">CBS 10737</strain>
    </source>
</reference>
<name>A0A1B9HXT5_9TREE</name>
<dbReference type="EMBL" id="KI894014">
    <property type="protein sequence ID" value="OCF48074.1"/>
    <property type="molecule type" value="Genomic_DNA"/>
</dbReference>
<dbReference type="AlphaFoldDB" id="A0A1B9HXT5"/>
<reference evidence="2" key="2">
    <citation type="submission" date="2013-07" db="EMBL/GenBank/DDBJ databases">
        <authorList>
            <consortium name="The Broad Institute Genome Sequencing Platform"/>
            <person name="Cuomo C."/>
            <person name="Litvintseva A."/>
            <person name="Chen Y."/>
            <person name="Heitman J."/>
            <person name="Sun S."/>
            <person name="Springer D."/>
            <person name="Dromer F."/>
            <person name="Young S.K."/>
            <person name="Zeng Q."/>
            <person name="Gargeya S."/>
            <person name="Fitzgerald M."/>
            <person name="Abouelleil A."/>
            <person name="Alvarado L."/>
            <person name="Berlin A.M."/>
            <person name="Chapman S.B."/>
            <person name="Dewar J."/>
            <person name="Goldberg J."/>
            <person name="Griggs A."/>
            <person name="Gujja S."/>
            <person name="Hansen M."/>
            <person name="Howarth C."/>
            <person name="Imamovic A."/>
            <person name="Larimer J."/>
            <person name="McCowan C."/>
            <person name="Murphy C."/>
            <person name="Pearson M."/>
            <person name="Priest M."/>
            <person name="Roberts A."/>
            <person name="Saif S."/>
            <person name="Shea T."/>
            <person name="Sykes S."/>
            <person name="Wortman J."/>
            <person name="Nusbaum C."/>
            <person name="Birren B."/>
        </authorList>
    </citation>
    <scope>NUCLEOTIDE SEQUENCE</scope>
    <source>
        <strain evidence="2">CBS 10737</strain>
    </source>
</reference>
<evidence type="ECO:0000313" key="3">
    <source>
        <dbReference type="Proteomes" id="UP000094020"/>
    </source>
</evidence>
<reference evidence="1" key="1">
    <citation type="submission" date="2013-07" db="EMBL/GenBank/DDBJ databases">
        <title>The Genome Sequence of Cryptococcus pinus CBS10737.</title>
        <authorList>
            <consortium name="The Broad Institute Genome Sequencing Platform"/>
            <person name="Cuomo C."/>
            <person name="Litvintseva A."/>
            <person name="Chen Y."/>
            <person name="Heitman J."/>
            <person name="Sun S."/>
            <person name="Springer D."/>
            <person name="Dromer F."/>
            <person name="Young S.K."/>
            <person name="Zeng Q."/>
            <person name="Gargeya S."/>
            <person name="Fitzgerald M."/>
            <person name="Abouelleil A."/>
            <person name="Alvarado L."/>
            <person name="Berlin A.M."/>
            <person name="Chapman S.B."/>
            <person name="Dewar J."/>
            <person name="Goldberg J."/>
            <person name="Griggs A."/>
            <person name="Gujja S."/>
            <person name="Hansen M."/>
            <person name="Howarth C."/>
            <person name="Imamovic A."/>
            <person name="Larimer J."/>
            <person name="McCowan C."/>
            <person name="Murphy C."/>
            <person name="Pearson M."/>
            <person name="Priest M."/>
            <person name="Roberts A."/>
            <person name="Saif S."/>
            <person name="Shea T."/>
            <person name="Sykes S."/>
            <person name="Wortman J."/>
            <person name="Nusbaum C."/>
            <person name="Birren B."/>
        </authorList>
    </citation>
    <scope>NUCLEOTIDE SEQUENCE [LARGE SCALE GENOMIC DNA]</scope>
    <source>
        <strain evidence="1">CBS 10737</strain>
    </source>
</reference>
<gene>
    <name evidence="1" type="ORF">I206_05941</name>
    <name evidence="2" type="ORF">I206_107608</name>
</gene>
<proteinExistence type="predicted"/>
<reference evidence="1" key="3">
    <citation type="submission" date="2016-07" db="EMBL/GenBank/DDBJ databases">
        <title>Evolution of pathogenesis and genome organization in the Tremellales.</title>
        <authorList>
            <person name="Cuomo C."/>
            <person name="Litvintseva A."/>
            <person name="Heitman J."/>
            <person name="Chen Y."/>
            <person name="Sun S."/>
            <person name="Springer D."/>
            <person name="Dromer F."/>
            <person name="Young S."/>
            <person name="Zeng Q."/>
            <person name="Chapman S."/>
            <person name="Gujja S."/>
            <person name="Saif S."/>
            <person name="Birren B."/>
        </authorList>
    </citation>
    <scope>NUCLEOTIDE SEQUENCE</scope>
    <source>
        <strain evidence="1">CBS 10737</strain>
    </source>
</reference>
<dbReference type="RefSeq" id="XP_019009293.1">
    <property type="nucleotide sequence ID" value="XM_019157653.1"/>
</dbReference>
<dbReference type="Proteomes" id="UP000094020">
    <property type="component" value="Chromosome 11"/>
</dbReference>
<accession>A0A1B9HXT5</accession>
<keyword evidence="3" id="KW-1185">Reference proteome</keyword>
<evidence type="ECO:0000313" key="2">
    <source>
        <dbReference type="EMBL" id="WWC73636.1"/>
    </source>
</evidence>
<dbReference type="GeneID" id="30174310"/>
<sequence length="281" mass="32087">MSYYAQADPDVAYTRLYVSPSADTLLNPEDPQHLQYSANLSADLYMPLRTHWITDFTEIEQNSIFSKAYECKIGKDMFDKALTALRNNGSNPRNLTDAVLNPNARFSIPSPDDKVDRELPDGWKYEWSLRFQQQRKISVRDLLNDSTKADDLIEQDTFQKIDSLTLMVKPTSSAWAQSSARYVYLPATVSDMDVPAHLKFFRDSDYPGDRVCTGSEVSGSEVNVKLTWTSNLSKIFQPKDYYIHNKQMAKAFGDKKTSVDALSTASFEFRLTPRNESWPLE</sequence>
<evidence type="ECO:0000313" key="1">
    <source>
        <dbReference type="EMBL" id="OCF48074.1"/>
    </source>
</evidence>
<dbReference type="KEGG" id="kpin:30174310"/>
<organism evidence="1">
    <name type="scientific">Kwoniella pini CBS 10737</name>
    <dbReference type="NCBI Taxonomy" id="1296096"/>
    <lineage>
        <taxon>Eukaryota</taxon>
        <taxon>Fungi</taxon>
        <taxon>Dikarya</taxon>
        <taxon>Basidiomycota</taxon>
        <taxon>Agaricomycotina</taxon>
        <taxon>Tremellomycetes</taxon>
        <taxon>Tremellales</taxon>
        <taxon>Cryptococcaceae</taxon>
        <taxon>Kwoniella</taxon>
    </lineage>
</organism>
<protein>
    <submittedName>
        <fullName evidence="1">Uncharacterized protein</fullName>
    </submittedName>
</protein>